<dbReference type="Proteomes" id="UP000320496">
    <property type="component" value="Chromosome"/>
</dbReference>
<evidence type="ECO:0000313" key="2">
    <source>
        <dbReference type="EMBL" id="QDU37200.1"/>
    </source>
</evidence>
<name>A0A517Z3Y7_9PLAN</name>
<evidence type="ECO:0000259" key="1">
    <source>
        <dbReference type="Pfam" id="PF13401"/>
    </source>
</evidence>
<dbReference type="Pfam" id="PF13401">
    <property type="entry name" value="AAA_22"/>
    <property type="match status" value="1"/>
</dbReference>
<dbReference type="KEGG" id="mri:Mal4_15090"/>
<gene>
    <name evidence="2" type="ORF">Mal4_15090</name>
</gene>
<protein>
    <recommendedName>
        <fullName evidence="1">ORC1/DEAH AAA+ ATPase domain-containing protein</fullName>
    </recommendedName>
</protein>
<dbReference type="PANTHER" id="PTHR35894">
    <property type="entry name" value="GENERAL SECRETION PATHWAY PROTEIN A-RELATED"/>
    <property type="match status" value="1"/>
</dbReference>
<sequence length="272" mass="30916">MYERYWQLEQSPFENHADPAFYYPTRTHQGALLKLRYLIENRKGLGLLAGGHGIGKTFITHVLETELEETYTPLIRLVYPLLEPDELLGYLALRLDEEAAEAVSQSRDSVLRRLERRLEQFTCENRHPVIVIDDAHLLEPRHLQVLQLLTNIQQDLGNRFSIILTGQPELLPHVERMGGLNSRVAVRITLRPLPPEETFEYVKHRLFAAGARGPVFADDSLQTFWELSKGIPRRINQVGDLSLLVGYADGLQTVSPVEIEAAAEELTCVSTD</sequence>
<keyword evidence="3" id="KW-1185">Reference proteome</keyword>
<dbReference type="EMBL" id="CP036275">
    <property type="protein sequence ID" value="QDU37200.1"/>
    <property type="molecule type" value="Genomic_DNA"/>
</dbReference>
<accession>A0A517Z3Y7</accession>
<dbReference type="Gene3D" id="3.40.50.300">
    <property type="entry name" value="P-loop containing nucleotide triphosphate hydrolases"/>
    <property type="match status" value="1"/>
</dbReference>
<feature type="domain" description="ORC1/DEAH AAA+ ATPase" evidence="1">
    <location>
        <begin position="42"/>
        <end position="171"/>
    </location>
</feature>
<dbReference type="InterPro" id="IPR027417">
    <property type="entry name" value="P-loop_NTPase"/>
</dbReference>
<dbReference type="AlphaFoldDB" id="A0A517Z3Y7"/>
<dbReference type="OrthoDB" id="9783370at2"/>
<proteinExistence type="predicted"/>
<dbReference type="InterPro" id="IPR052026">
    <property type="entry name" value="ExeA_AAA_ATPase_DNA-bind"/>
</dbReference>
<reference evidence="2 3" key="1">
    <citation type="submission" date="2019-02" db="EMBL/GenBank/DDBJ databases">
        <title>Deep-cultivation of Planctomycetes and their phenomic and genomic characterization uncovers novel biology.</title>
        <authorList>
            <person name="Wiegand S."/>
            <person name="Jogler M."/>
            <person name="Boedeker C."/>
            <person name="Pinto D."/>
            <person name="Vollmers J."/>
            <person name="Rivas-Marin E."/>
            <person name="Kohn T."/>
            <person name="Peeters S.H."/>
            <person name="Heuer A."/>
            <person name="Rast P."/>
            <person name="Oberbeckmann S."/>
            <person name="Bunk B."/>
            <person name="Jeske O."/>
            <person name="Meyerdierks A."/>
            <person name="Storesund J.E."/>
            <person name="Kallscheuer N."/>
            <person name="Luecker S."/>
            <person name="Lage O.M."/>
            <person name="Pohl T."/>
            <person name="Merkel B.J."/>
            <person name="Hornburger P."/>
            <person name="Mueller R.-W."/>
            <person name="Bruemmer F."/>
            <person name="Labrenz M."/>
            <person name="Spormann A.M."/>
            <person name="Op den Camp H."/>
            <person name="Overmann J."/>
            <person name="Amann R."/>
            <person name="Jetten M.S.M."/>
            <person name="Mascher T."/>
            <person name="Medema M.H."/>
            <person name="Devos D.P."/>
            <person name="Kaster A.-K."/>
            <person name="Ovreas L."/>
            <person name="Rohde M."/>
            <person name="Galperin M.Y."/>
            <person name="Jogler C."/>
        </authorList>
    </citation>
    <scope>NUCLEOTIDE SEQUENCE [LARGE SCALE GENOMIC DNA]</scope>
    <source>
        <strain evidence="2 3">Mal4</strain>
    </source>
</reference>
<dbReference type="RefSeq" id="WP_145367973.1">
    <property type="nucleotide sequence ID" value="NZ_CP036275.1"/>
</dbReference>
<organism evidence="2 3">
    <name type="scientific">Maioricimonas rarisocia</name>
    <dbReference type="NCBI Taxonomy" id="2528026"/>
    <lineage>
        <taxon>Bacteria</taxon>
        <taxon>Pseudomonadati</taxon>
        <taxon>Planctomycetota</taxon>
        <taxon>Planctomycetia</taxon>
        <taxon>Planctomycetales</taxon>
        <taxon>Planctomycetaceae</taxon>
        <taxon>Maioricimonas</taxon>
    </lineage>
</organism>
<dbReference type="InterPro" id="IPR049945">
    <property type="entry name" value="AAA_22"/>
</dbReference>
<dbReference type="PANTHER" id="PTHR35894:SF1">
    <property type="entry name" value="PHOSPHORIBULOKINASE _ URIDINE KINASE FAMILY"/>
    <property type="match status" value="1"/>
</dbReference>
<evidence type="ECO:0000313" key="3">
    <source>
        <dbReference type="Proteomes" id="UP000320496"/>
    </source>
</evidence>
<dbReference type="GO" id="GO:0016887">
    <property type="term" value="F:ATP hydrolysis activity"/>
    <property type="evidence" value="ECO:0007669"/>
    <property type="project" value="InterPro"/>
</dbReference>
<dbReference type="SUPFAM" id="SSF52540">
    <property type="entry name" value="P-loop containing nucleoside triphosphate hydrolases"/>
    <property type="match status" value="1"/>
</dbReference>